<dbReference type="KEGG" id="bbae:FRD01_16290"/>
<dbReference type="Proteomes" id="UP000321595">
    <property type="component" value="Chromosome"/>
</dbReference>
<evidence type="ECO:0000313" key="2">
    <source>
        <dbReference type="EMBL" id="QED28768.1"/>
    </source>
</evidence>
<gene>
    <name evidence="2" type="ORF">FRD01_16290</name>
</gene>
<dbReference type="AlphaFoldDB" id="A0A5B8XV02"/>
<feature type="domain" description="Microcin J25-processing protein McjB C-terminal" evidence="1">
    <location>
        <begin position="8"/>
        <end position="96"/>
    </location>
</feature>
<dbReference type="InterPro" id="IPR032708">
    <property type="entry name" value="McjB_C"/>
</dbReference>
<dbReference type="EMBL" id="CP042467">
    <property type="protein sequence ID" value="QED28768.1"/>
    <property type="molecule type" value="Genomic_DNA"/>
</dbReference>
<keyword evidence="3" id="KW-1185">Reference proteome</keyword>
<evidence type="ECO:0000259" key="1">
    <source>
        <dbReference type="Pfam" id="PF13471"/>
    </source>
</evidence>
<evidence type="ECO:0000313" key="3">
    <source>
        <dbReference type="Proteomes" id="UP000321595"/>
    </source>
</evidence>
<dbReference type="RefSeq" id="WP_146961494.1">
    <property type="nucleotide sequence ID" value="NZ_CP042467.1"/>
</dbReference>
<protein>
    <recommendedName>
        <fullName evidence="1">Microcin J25-processing protein McjB C-terminal domain-containing protein</fullName>
    </recommendedName>
</protein>
<sequence length="123" mass="13457">MQVGVGLLLVSATVLNRYGPGELLRLEPADIGTGRLDAESLAKVVSRVADSIKVLNCLPRAIVLREILRQNGVVAEVVISATYLQTFQGHAWVRTPHGNFFNEEGLQPWIKLPLCNEADTHEA</sequence>
<organism evidence="2 3">
    <name type="scientific">Microvenator marinus</name>
    <dbReference type="NCBI Taxonomy" id="2600177"/>
    <lineage>
        <taxon>Bacteria</taxon>
        <taxon>Deltaproteobacteria</taxon>
        <taxon>Bradymonadales</taxon>
        <taxon>Microvenatoraceae</taxon>
        <taxon>Microvenator</taxon>
    </lineage>
</organism>
<name>A0A5B8XV02_9DELT</name>
<dbReference type="Pfam" id="PF13471">
    <property type="entry name" value="Transglut_core3"/>
    <property type="match status" value="1"/>
</dbReference>
<reference evidence="2 3" key="1">
    <citation type="submission" date="2019-08" db="EMBL/GenBank/DDBJ databases">
        <authorList>
            <person name="Liang Q."/>
        </authorList>
    </citation>
    <scope>NUCLEOTIDE SEQUENCE [LARGE SCALE GENOMIC DNA]</scope>
    <source>
        <strain evidence="2 3">V1718</strain>
    </source>
</reference>
<proteinExistence type="predicted"/>
<accession>A0A5B8XV02</accession>